<evidence type="ECO:0000313" key="3">
    <source>
        <dbReference type="Proteomes" id="UP000032746"/>
    </source>
</evidence>
<evidence type="ECO:0000313" key="2">
    <source>
        <dbReference type="EMBL" id="SST22112.1"/>
    </source>
</evidence>
<reference evidence="1 3" key="1">
    <citation type="journal article" date="2015" name="J. Bacteriol.">
        <title>Resources for Genetic and Genomic Analysis of Emerging Pathogen Acinetobacter baumannii.</title>
        <authorList>
            <person name="Gallagher L.A."/>
            <person name="Ramage E."/>
            <person name="Weiss E.J."/>
            <person name="Radey M."/>
            <person name="Hayden H.S."/>
            <person name="Held K.G."/>
            <person name="Huse H.K."/>
            <person name="Zurawski D.V."/>
            <person name="Brittnacher M.J."/>
            <person name="Manoil C."/>
        </authorList>
    </citation>
    <scope>NUCLEOTIDE SEQUENCE [LARGE SCALE GENOMIC DNA]</scope>
    <source>
        <strain evidence="1 3">AB5075-UW</strain>
    </source>
</reference>
<dbReference type="EMBL" id="UFMQ01000005">
    <property type="protein sequence ID" value="SST22112.1"/>
    <property type="molecule type" value="Genomic_DNA"/>
</dbReference>
<evidence type="ECO:0000313" key="4">
    <source>
        <dbReference type="Proteomes" id="UP000252694"/>
    </source>
</evidence>
<reference evidence="2 4" key="3">
    <citation type="submission" date="2018-07" db="EMBL/GenBank/DDBJ databases">
        <authorList>
            <consortium name="Pathogen Informatics"/>
        </authorList>
    </citation>
    <scope>NUCLEOTIDE SEQUENCE [LARGE SCALE GENOMIC DNA]</scope>
    <source>
        <strain evidence="2 4">4300STDY7045823</strain>
    </source>
</reference>
<gene>
    <name evidence="1" type="ORF">ABUW_0544</name>
    <name evidence="2" type="ORF">SAMEA104305318_01634</name>
</gene>
<dbReference type="AlphaFoldDB" id="A0A0D5YDH2"/>
<dbReference type="EMBL" id="CP008706">
    <property type="protein sequence ID" value="AKA30315.1"/>
    <property type="molecule type" value="Genomic_DNA"/>
</dbReference>
<proteinExistence type="predicted"/>
<reference evidence="3" key="2">
    <citation type="submission" date="2015-03" db="EMBL/GenBank/DDBJ databases">
        <authorList>
            <person name="Gallagher L.A."/>
            <person name="Hayden H.S."/>
            <person name="Weiss E.J."/>
            <person name="Hager K.R."/>
            <person name="Ramage E."/>
            <person name="Radey M.R."/>
            <person name="Bydalek R."/>
            <person name="Manoil C."/>
            <person name="Miller S.I."/>
            <person name="Brittnacher M.J."/>
        </authorList>
    </citation>
    <scope>NUCLEOTIDE SEQUENCE [LARGE SCALE GENOMIC DNA]</scope>
    <source>
        <strain evidence="3">AB5075-UW</strain>
    </source>
</reference>
<name>A0A0D5YDH2_ACIBA</name>
<accession>A0A0D5YDH2</accession>
<dbReference type="Proteomes" id="UP000252694">
    <property type="component" value="Unassembled WGS sequence"/>
</dbReference>
<protein>
    <submittedName>
        <fullName evidence="1">Uncharacterized protein</fullName>
    </submittedName>
</protein>
<evidence type="ECO:0000313" key="1">
    <source>
        <dbReference type="EMBL" id="AKA30315.1"/>
    </source>
</evidence>
<organism evidence="1 3">
    <name type="scientific">Acinetobacter baumannii</name>
    <dbReference type="NCBI Taxonomy" id="470"/>
    <lineage>
        <taxon>Bacteria</taxon>
        <taxon>Pseudomonadati</taxon>
        <taxon>Pseudomonadota</taxon>
        <taxon>Gammaproteobacteria</taxon>
        <taxon>Moraxellales</taxon>
        <taxon>Moraxellaceae</taxon>
        <taxon>Acinetobacter</taxon>
        <taxon>Acinetobacter calcoaceticus/baumannii complex</taxon>
    </lineage>
</organism>
<dbReference type="Proteomes" id="UP000032746">
    <property type="component" value="Chromosome"/>
</dbReference>
<dbReference type="PATRIC" id="fig|470.1345.peg.515"/>
<sequence>MNHDEELVQCCRCRNKHLVKDRLRQPNKSTYGLMDLVCPRCKAQSYYKVNEVKKNV</sequence>
<dbReference type="RefSeq" id="WP_001015076.1">
    <property type="nucleotide sequence ID" value="NZ_CAJHGN010000025.1"/>
</dbReference>